<protein>
    <submittedName>
        <fullName evidence="1">Uncharacterized protein</fullName>
    </submittedName>
</protein>
<evidence type="ECO:0000313" key="1">
    <source>
        <dbReference type="EMBL" id="XAO75420.1"/>
    </source>
</evidence>
<evidence type="ECO:0000313" key="2">
    <source>
        <dbReference type="Proteomes" id="UP001463665"/>
    </source>
</evidence>
<organism evidence="1 2">
    <name type="scientific">Chryseobacterium endophyticum</name>
    <dbReference type="NCBI Taxonomy" id="1854762"/>
    <lineage>
        <taxon>Bacteria</taxon>
        <taxon>Pseudomonadati</taxon>
        <taxon>Bacteroidota</taxon>
        <taxon>Flavobacteriia</taxon>
        <taxon>Flavobacteriales</taxon>
        <taxon>Weeksellaceae</taxon>
        <taxon>Chryseobacterium group</taxon>
        <taxon>Chryseobacterium</taxon>
    </lineage>
</organism>
<name>A0AAU6WRS9_9FLAO</name>
<dbReference type="EMBL" id="CP154834">
    <property type="protein sequence ID" value="XAO75420.1"/>
    <property type="molecule type" value="Genomic_DNA"/>
</dbReference>
<dbReference type="Proteomes" id="UP001463665">
    <property type="component" value="Chromosome"/>
</dbReference>
<dbReference type="AlphaFoldDB" id="A0AAU6WRS9"/>
<accession>A0AAU6WRS9</accession>
<dbReference type="RefSeq" id="WP_345767137.1">
    <property type="nucleotide sequence ID" value="NZ_CP154834.1"/>
</dbReference>
<keyword evidence="2" id="KW-1185">Reference proteome</keyword>
<proteinExistence type="predicted"/>
<gene>
    <name evidence="1" type="ORF">AAFP95_05650</name>
</gene>
<sequence>MRKTFAEESEVKTFSPEVPLVPSIARKSLKTIFGVSFPTNAKKILLGVSICACKQ</sequence>
<reference evidence="1 2" key="1">
    <citation type="submission" date="2024-04" db="EMBL/GenBank/DDBJ databases">
        <title>Genome sequencing and assembly of rice foliar adapted Chryseobacterium endophyticum OsEnb-ALM-A6.</title>
        <authorList>
            <person name="Kumar S."/>
            <person name="Javed M."/>
            <person name="Chouhan V."/>
            <person name="Charishma K."/>
            <person name="Patel A."/>
            <person name="Kumar M."/>
            <person name="Sahu K.P."/>
            <person name="Kumar A."/>
        </authorList>
    </citation>
    <scope>NUCLEOTIDE SEQUENCE [LARGE SCALE GENOMIC DNA]</scope>
    <source>
        <strain evidence="1 2">OsEnb-ALM-A6</strain>
    </source>
</reference>